<protein>
    <submittedName>
        <fullName evidence="7">Gluconate kinase</fullName>
    </submittedName>
</protein>
<sequence>MTDIFLGIDIGTTAIKFGAIAQGETIFYHRVPLETYSESGGVRYQKASEILVIIQNELREIPRSLKQRITKISFSVAMHSCMPVVAGEFEQVFIWSDTQSKEAIAVFKQANEAERFYQKTGTPIHEMTPFAKILYFKKRKMYPENTKWLGLKELLMGFFTGVSTIDLSTASATGLLNLAKRQWDKEILGYLGISTDQLGQLVEPTTSYLIKRELADELHFLPGVQVFAGASDGCLAAYGGYLANGLSASLTIGTSAAVREITSTPVLDWQRQNFCYYLTENIYVIGAPSNNGGKVLEWASQVFADDPVQFYEKIPDYLAQSPIGAKGLRFFPYINGERAPLWKANQTAEFKGLTIHHRRAEMVRAVIEGVLFNVKRLHEMVNEPSNLAVSGGFFESAVLCQLTADILGADCWLAGENEPIYGLYGLITQVASKQLPIRLQKWSANQESYAEFQPVFQTYFD</sequence>
<dbReference type="CDD" id="cd07770">
    <property type="entry name" value="ASKHA_NBD_FGGY_GntK"/>
    <property type="match status" value="1"/>
</dbReference>
<accession>A0A510WCK8</accession>
<dbReference type="RefSeq" id="WP_249024343.1">
    <property type="nucleotide sequence ID" value="NZ_BJUG01000005.1"/>
</dbReference>
<dbReference type="AlphaFoldDB" id="A0A510WCK8"/>
<dbReference type="PIRSF" id="PIRSF000538">
    <property type="entry name" value="GlpK"/>
    <property type="match status" value="1"/>
</dbReference>
<dbReference type="Proteomes" id="UP000321361">
    <property type="component" value="Unassembled WGS sequence"/>
</dbReference>
<organism evidence="7 8">
    <name type="scientific">Enterococcus thailandicus</name>
    <dbReference type="NCBI Taxonomy" id="417368"/>
    <lineage>
        <taxon>Bacteria</taxon>
        <taxon>Bacillati</taxon>
        <taxon>Bacillota</taxon>
        <taxon>Bacilli</taxon>
        <taxon>Lactobacillales</taxon>
        <taxon>Enterococcaceae</taxon>
        <taxon>Enterococcus</taxon>
    </lineage>
</organism>
<evidence type="ECO:0000256" key="2">
    <source>
        <dbReference type="ARBA" id="ARBA00022679"/>
    </source>
</evidence>
<dbReference type="GO" id="GO:0016773">
    <property type="term" value="F:phosphotransferase activity, alcohol group as acceptor"/>
    <property type="evidence" value="ECO:0007669"/>
    <property type="project" value="InterPro"/>
</dbReference>
<dbReference type="PANTHER" id="PTHR43095">
    <property type="entry name" value="SUGAR KINASE"/>
    <property type="match status" value="1"/>
</dbReference>
<dbReference type="GO" id="GO:0005975">
    <property type="term" value="P:carbohydrate metabolic process"/>
    <property type="evidence" value="ECO:0007669"/>
    <property type="project" value="InterPro"/>
</dbReference>
<evidence type="ECO:0000256" key="1">
    <source>
        <dbReference type="ARBA" id="ARBA00009156"/>
    </source>
</evidence>
<dbReference type="InterPro" id="IPR018484">
    <property type="entry name" value="FGGY_N"/>
</dbReference>
<gene>
    <name evidence="7" type="ORF">ETH01_11630</name>
</gene>
<name>A0A510WCK8_ENTTH</name>
<dbReference type="Pfam" id="PF02782">
    <property type="entry name" value="FGGY_C"/>
    <property type="match status" value="1"/>
</dbReference>
<comment type="similarity">
    <text evidence="1 4">Belongs to the FGGY kinase family.</text>
</comment>
<dbReference type="InterPro" id="IPR050406">
    <property type="entry name" value="FGGY_Carb_Kinase"/>
</dbReference>
<feature type="domain" description="Carbohydrate kinase FGGY C-terminal" evidence="6">
    <location>
        <begin position="249"/>
        <end position="411"/>
    </location>
</feature>
<dbReference type="SUPFAM" id="SSF53067">
    <property type="entry name" value="Actin-like ATPase domain"/>
    <property type="match status" value="2"/>
</dbReference>
<comment type="caution">
    <text evidence="7">The sequence shown here is derived from an EMBL/GenBank/DDBJ whole genome shotgun (WGS) entry which is preliminary data.</text>
</comment>
<proteinExistence type="inferred from homology"/>
<evidence type="ECO:0000313" key="8">
    <source>
        <dbReference type="Proteomes" id="UP000321361"/>
    </source>
</evidence>
<keyword evidence="2 4" id="KW-0808">Transferase</keyword>
<dbReference type="InterPro" id="IPR000577">
    <property type="entry name" value="Carb_kinase_FGGY"/>
</dbReference>
<evidence type="ECO:0000259" key="6">
    <source>
        <dbReference type="Pfam" id="PF02782"/>
    </source>
</evidence>
<evidence type="ECO:0000259" key="5">
    <source>
        <dbReference type="Pfam" id="PF00370"/>
    </source>
</evidence>
<keyword evidence="3 4" id="KW-0418">Kinase</keyword>
<dbReference type="Gene3D" id="3.30.420.40">
    <property type="match status" value="2"/>
</dbReference>
<dbReference type="InterPro" id="IPR043129">
    <property type="entry name" value="ATPase_NBD"/>
</dbReference>
<dbReference type="PANTHER" id="PTHR43095:SF2">
    <property type="entry name" value="GLUCONOKINASE"/>
    <property type="match status" value="1"/>
</dbReference>
<dbReference type="InterPro" id="IPR018483">
    <property type="entry name" value="Carb_kinase_FGGY_CS"/>
</dbReference>
<dbReference type="InterPro" id="IPR018485">
    <property type="entry name" value="FGGY_C"/>
</dbReference>
<evidence type="ECO:0000256" key="3">
    <source>
        <dbReference type="ARBA" id="ARBA00022777"/>
    </source>
</evidence>
<feature type="domain" description="Carbohydrate kinase FGGY N-terminal" evidence="5">
    <location>
        <begin position="5"/>
        <end position="239"/>
    </location>
</feature>
<dbReference type="PROSITE" id="PS00445">
    <property type="entry name" value="FGGY_KINASES_2"/>
    <property type="match status" value="1"/>
</dbReference>
<reference evidence="7 8" key="1">
    <citation type="submission" date="2019-07" db="EMBL/GenBank/DDBJ databases">
        <title>Whole genome shotgun sequence of Enterococcus thailandicus NBRC 101867.</title>
        <authorList>
            <person name="Hosoyama A."/>
            <person name="Uohara A."/>
            <person name="Ohji S."/>
            <person name="Ichikawa N."/>
        </authorList>
    </citation>
    <scope>NUCLEOTIDE SEQUENCE [LARGE SCALE GENOMIC DNA]</scope>
    <source>
        <strain evidence="7 8">NBRC 101867</strain>
    </source>
</reference>
<evidence type="ECO:0000313" key="7">
    <source>
        <dbReference type="EMBL" id="GEK36876.1"/>
    </source>
</evidence>
<dbReference type="EMBL" id="BJUG01000005">
    <property type="protein sequence ID" value="GEK36876.1"/>
    <property type="molecule type" value="Genomic_DNA"/>
</dbReference>
<evidence type="ECO:0000256" key="4">
    <source>
        <dbReference type="RuleBase" id="RU003733"/>
    </source>
</evidence>
<dbReference type="GO" id="GO:0016301">
    <property type="term" value="F:kinase activity"/>
    <property type="evidence" value="ECO:0007669"/>
    <property type="project" value="UniProtKB-KW"/>
</dbReference>
<dbReference type="Pfam" id="PF00370">
    <property type="entry name" value="FGGY_N"/>
    <property type="match status" value="1"/>
</dbReference>